<proteinExistence type="predicted"/>
<dbReference type="InterPro" id="IPR045079">
    <property type="entry name" value="Oxoprolinase-like"/>
</dbReference>
<evidence type="ECO:0000259" key="1">
    <source>
        <dbReference type="Pfam" id="PF01968"/>
    </source>
</evidence>
<protein>
    <recommendedName>
        <fullName evidence="5">5-oxoprolinase</fullName>
    </recommendedName>
</protein>
<dbReference type="PANTHER" id="PTHR11365:SF23">
    <property type="entry name" value="HYPOTHETICAL 5-OXOPROLINASE (EUROFUNG)-RELATED"/>
    <property type="match status" value="1"/>
</dbReference>
<sequence>MSASVAGHWDFWIDRSGTFTDVVGRDPSGELHARKVLSENPEAYRDRDAAVYGIRLHLGLANGEPIPAGLIGEVRMGTTVATNALLEHKGERLALVTTKGFRDALHIGYQERKKIFATEIIKPEALYDDVVELDIARTGARVMFMMSSGGLTAADMFQGKDAILSGPAGDVVGLVKTGKSGKEKQIQVTDRGLEALTRYSEIRERLLVEATKVSGLSQDDLSGIASHLRALSGYYEQAARSAATL</sequence>
<comment type="caution">
    <text evidence="3">The sequence shown here is derived from an EMBL/GenBank/DDBJ whole genome shotgun (WGS) entry which is preliminary data.</text>
</comment>
<dbReference type="GO" id="GO:0017168">
    <property type="term" value="F:5-oxoprolinase (ATP-hydrolyzing) activity"/>
    <property type="evidence" value="ECO:0007669"/>
    <property type="project" value="TreeGrafter"/>
</dbReference>
<dbReference type="AlphaFoldDB" id="A0AA87Q485"/>
<dbReference type="InterPro" id="IPR002821">
    <property type="entry name" value="Hydantoinase_A"/>
</dbReference>
<organism evidence="3 4">
    <name type="scientific">Rhizobium rhizogenes NBRC 13257</name>
    <dbReference type="NCBI Taxonomy" id="1220581"/>
    <lineage>
        <taxon>Bacteria</taxon>
        <taxon>Pseudomonadati</taxon>
        <taxon>Pseudomonadota</taxon>
        <taxon>Alphaproteobacteria</taxon>
        <taxon>Hyphomicrobiales</taxon>
        <taxon>Rhizobiaceae</taxon>
        <taxon>Rhizobium/Agrobacterium group</taxon>
        <taxon>Rhizobium</taxon>
    </lineage>
</organism>
<accession>A0AA87Q485</accession>
<evidence type="ECO:0000313" key="4">
    <source>
        <dbReference type="Proteomes" id="UP000026941"/>
    </source>
</evidence>
<evidence type="ECO:0000259" key="2">
    <source>
        <dbReference type="Pfam" id="PF05378"/>
    </source>
</evidence>
<dbReference type="InterPro" id="IPR008040">
    <property type="entry name" value="Hydant_A_N"/>
</dbReference>
<dbReference type="Pfam" id="PF01968">
    <property type="entry name" value="Hydantoinase_A"/>
    <property type="match status" value="1"/>
</dbReference>
<dbReference type="GO" id="GO:0006749">
    <property type="term" value="P:glutathione metabolic process"/>
    <property type="evidence" value="ECO:0007669"/>
    <property type="project" value="TreeGrafter"/>
</dbReference>
<feature type="domain" description="Hydantoinase A/oxoprolinase" evidence="1">
    <location>
        <begin position="137"/>
        <end position="190"/>
    </location>
</feature>
<evidence type="ECO:0000313" key="3">
    <source>
        <dbReference type="EMBL" id="GAJ95251.1"/>
    </source>
</evidence>
<reference evidence="3 4" key="1">
    <citation type="submission" date="2014-05" db="EMBL/GenBank/DDBJ databases">
        <title>Whole genome shotgun sequence of Rhizobium rhizogenes NBRC 13257.</title>
        <authorList>
            <person name="Katano-Makiyama Y."/>
            <person name="Hosoyama A."/>
            <person name="Hashimoto M."/>
            <person name="Hosoyama Y."/>
            <person name="Noguchi M."/>
            <person name="Tsuchikane K."/>
            <person name="Kimura A."/>
            <person name="Ohji S."/>
            <person name="Ichikawa N."/>
            <person name="Yamazoe A."/>
            <person name="Fujita N."/>
        </authorList>
    </citation>
    <scope>NUCLEOTIDE SEQUENCE [LARGE SCALE GENOMIC DNA]</scope>
    <source>
        <strain evidence="3 4">NBRC 13257</strain>
    </source>
</reference>
<feature type="domain" description="Hydantoinase/oxoprolinase N-terminal" evidence="2">
    <location>
        <begin position="11"/>
        <end position="134"/>
    </location>
</feature>
<gene>
    <name evidence="3" type="ORF">RRH01S_11_01590</name>
</gene>
<dbReference type="Pfam" id="PF05378">
    <property type="entry name" value="Hydant_A_N"/>
    <property type="match status" value="1"/>
</dbReference>
<dbReference type="EMBL" id="BAYX01000011">
    <property type="protein sequence ID" value="GAJ95251.1"/>
    <property type="molecule type" value="Genomic_DNA"/>
</dbReference>
<dbReference type="GO" id="GO:0005829">
    <property type="term" value="C:cytosol"/>
    <property type="evidence" value="ECO:0007669"/>
    <property type="project" value="TreeGrafter"/>
</dbReference>
<name>A0AA87Q485_RHIRH</name>
<dbReference type="Proteomes" id="UP000026941">
    <property type="component" value="Unassembled WGS sequence"/>
</dbReference>
<evidence type="ECO:0008006" key="5">
    <source>
        <dbReference type="Google" id="ProtNLM"/>
    </source>
</evidence>
<dbReference type="PANTHER" id="PTHR11365">
    <property type="entry name" value="5-OXOPROLINASE RELATED"/>
    <property type="match status" value="1"/>
</dbReference>